<accession>A0AAV2GV93</accession>
<evidence type="ECO:0000313" key="2">
    <source>
        <dbReference type="Proteomes" id="UP001497516"/>
    </source>
</evidence>
<gene>
    <name evidence="1" type="ORF">LTRI10_LOCUS52752</name>
</gene>
<dbReference type="Proteomes" id="UP001497516">
    <property type="component" value="Chromosome 9"/>
</dbReference>
<organism evidence="1 2">
    <name type="scientific">Linum trigynum</name>
    <dbReference type="NCBI Taxonomy" id="586398"/>
    <lineage>
        <taxon>Eukaryota</taxon>
        <taxon>Viridiplantae</taxon>
        <taxon>Streptophyta</taxon>
        <taxon>Embryophyta</taxon>
        <taxon>Tracheophyta</taxon>
        <taxon>Spermatophyta</taxon>
        <taxon>Magnoliopsida</taxon>
        <taxon>eudicotyledons</taxon>
        <taxon>Gunneridae</taxon>
        <taxon>Pentapetalae</taxon>
        <taxon>rosids</taxon>
        <taxon>fabids</taxon>
        <taxon>Malpighiales</taxon>
        <taxon>Linaceae</taxon>
        <taxon>Linum</taxon>
    </lineage>
</organism>
<dbReference type="AlphaFoldDB" id="A0AAV2GV93"/>
<keyword evidence="2" id="KW-1185">Reference proteome</keyword>
<dbReference type="EMBL" id="OZ034822">
    <property type="protein sequence ID" value="CAL1413528.1"/>
    <property type="molecule type" value="Genomic_DNA"/>
</dbReference>
<sequence length="82" mass="9638">MELVVAVFTWHSAEPCYIQHSESKSHCELAVEQFVRDTDRSIKNIVRVCSNMAFQSTVHPYSFLFEMEDDVQRLAKQTKWVE</sequence>
<protein>
    <submittedName>
        <fullName evidence="1">Uncharacterized protein</fullName>
    </submittedName>
</protein>
<proteinExistence type="predicted"/>
<reference evidence="1 2" key="1">
    <citation type="submission" date="2024-04" db="EMBL/GenBank/DDBJ databases">
        <authorList>
            <person name="Fracassetti M."/>
        </authorList>
    </citation>
    <scope>NUCLEOTIDE SEQUENCE [LARGE SCALE GENOMIC DNA]</scope>
</reference>
<evidence type="ECO:0000313" key="1">
    <source>
        <dbReference type="EMBL" id="CAL1413528.1"/>
    </source>
</evidence>
<name>A0AAV2GV93_9ROSI</name>